<feature type="non-terminal residue" evidence="1">
    <location>
        <position position="1"/>
    </location>
</feature>
<organism evidence="1 2">
    <name type="scientific">Dichomitus squalens</name>
    <dbReference type="NCBI Taxonomy" id="114155"/>
    <lineage>
        <taxon>Eukaryota</taxon>
        <taxon>Fungi</taxon>
        <taxon>Dikarya</taxon>
        <taxon>Basidiomycota</taxon>
        <taxon>Agaricomycotina</taxon>
        <taxon>Agaricomycetes</taxon>
        <taxon>Polyporales</taxon>
        <taxon>Polyporaceae</taxon>
        <taxon>Dichomitus</taxon>
    </lineage>
</organism>
<reference evidence="1 2" key="1">
    <citation type="submission" date="2019-01" db="EMBL/GenBank/DDBJ databases">
        <title>Draft genome sequences of three monokaryotic isolates of the white-rot basidiomycete fungus Dichomitus squalens.</title>
        <authorList>
            <consortium name="DOE Joint Genome Institute"/>
            <person name="Lopez S.C."/>
            <person name="Andreopoulos B."/>
            <person name="Pangilinan J."/>
            <person name="Lipzen A."/>
            <person name="Riley R."/>
            <person name="Ahrendt S."/>
            <person name="Ng V."/>
            <person name="Barry K."/>
            <person name="Daum C."/>
            <person name="Grigoriev I.V."/>
            <person name="Hilden K.S."/>
            <person name="Makela M.R."/>
            <person name="de Vries R.P."/>
        </authorList>
    </citation>
    <scope>NUCLEOTIDE SEQUENCE [LARGE SCALE GENOMIC DNA]</scope>
    <source>
        <strain evidence="1 2">CBS 464.89</strain>
    </source>
</reference>
<evidence type="ECO:0000313" key="1">
    <source>
        <dbReference type="EMBL" id="TBU53304.1"/>
    </source>
</evidence>
<dbReference type="STRING" id="114155.A0A4Q9PEG5"/>
<dbReference type="EMBL" id="ML145218">
    <property type="protein sequence ID" value="TBU53304.1"/>
    <property type="molecule type" value="Genomic_DNA"/>
</dbReference>
<evidence type="ECO:0000313" key="2">
    <source>
        <dbReference type="Proteomes" id="UP000292082"/>
    </source>
</evidence>
<keyword evidence="2" id="KW-1185">Reference proteome</keyword>
<dbReference type="Proteomes" id="UP000292082">
    <property type="component" value="Unassembled WGS sequence"/>
</dbReference>
<name>A0A4Q9PEG5_9APHY</name>
<proteinExistence type="predicted"/>
<dbReference type="AlphaFoldDB" id="A0A4Q9PEG5"/>
<protein>
    <submittedName>
        <fullName evidence="1">Uncharacterized protein</fullName>
    </submittedName>
</protein>
<gene>
    <name evidence="1" type="ORF">BD310DRAFT_830333</name>
</gene>
<accession>A0A4Q9PEG5</accession>
<sequence length="83" mass="9314">VEKGSFKITANILGHNFRASTAGASPLGTPLMSMIWHTIYIVLPLWRNNVYSQLIAHRAQHAAYLRSIDILENLLQLINSRSV</sequence>